<accession>A0A4R6JVH1</accession>
<feature type="transmembrane region" description="Helical" evidence="2">
    <location>
        <begin position="138"/>
        <end position="160"/>
    </location>
</feature>
<dbReference type="GO" id="GO:0008168">
    <property type="term" value="F:methyltransferase activity"/>
    <property type="evidence" value="ECO:0007669"/>
    <property type="project" value="UniProtKB-KW"/>
</dbReference>
<keyword evidence="2" id="KW-0472">Membrane</keyword>
<dbReference type="PANTHER" id="PTHR30487:SF0">
    <property type="entry name" value="PREPILIN LEADER PEPTIDASE_N-METHYLTRANSFERASE-RELATED"/>
    <property type="match status" value="1"/>
</dbReference>
<dbReference type="Proteomes" id="UP000294901">
    <property type="component" value="Unassembled WGS sequence"/>
</dbReference>
<name>A0A4R6JVH1_9ACTN</name>
<dbReference type="GO" id="GO:0004190">
    <property type="term" value="F:aspartic-type endopeptidase activity"/>
    <property type="evidence" value="ECO:0007669"/>
    <property type="project" value="InterPro"/>
</dbReference>
<comment type="similarity">
    <text evidence="1">Belongs to the peptidase A24 family.</text>
</comment>
<feature type="domain" description="Prepilin type IV endopeptidase peptidase" evidence="3">
    <location>
        <begin position="70"/>
        <end position="165"/>
    </location>
</feature>
<dbReference type="Pfam" id="PF01478">
    <property type="entry name" value="Peptidase_A24"/>
    <property type="match status" value="1"/>
</dbReference>
<gene>
    <name evidence="4" type="ORF">C8E87_3252</name>
</gene>
<dbReference type="GO" id="GO:0032259">
    <property type="term" value="P:methylation"/>
    <property type="evidence" value="ECO:0007669"/>
    <property type="project" value="UniProtKB-KW"/>
</dbReference>
<evidence type="ECO:0000313" key="4">
    <source>
        <dbReference type="EMBL" id="TDO39561.1"/>
    </source>
</evidence>
<keyword evidence="2" id="KW-1133">Transmembrane helix</keyword>
<feature type="transmembrane region" description="Helical" evidence="2">
    <location>
        <begin position="29"/>
        <end position="53"/>
    </location>
</feature>
<dbReference type="AlphaFoldDB" id="A0A4R6JVH1"/>
<comment type="caution">
    <text evidence="4">The sequence shown here is derived from an EMBL/GenBank/DDBJ whole genome shotgun (WGS) entry which is preliminary data.</text>
</comment>
<dbReference type="GO" id="GO:0005886">
    <property type="term" value="C:plasma membrane"/>
    <property type="evidence" value="ECO:0007669"/>
    <property type="project" value="TreeGrafter"/>
</dbReference>
<dbReference type="InterPro" id="IPR050882">
    <property type="entry name" value="Prepilin_peptidase/N-MTase"/>
</dbReference>
<feature type="transmembrane region" description="Helical" evidence="2">
    <location>
        <begin position="106"/>
        <end position="126"/>
    </location>
</feature>
<organism evidence="4 5">
    <name type="scientific">Paractinoplanes brasiliensis</name>
    <dbReference type="NCBI Taxonomy" id="52695"/>
    <lineage>
        <taxon>Bacteria</taxon>
        <taxon>Bacillati</taxon>
        <taxon>Actinomycetota</taxon>
        <taxon>Actinomycetes</taxon>
        <taxon>Micromonosporales</taxon>
        <taxon>Micromonosporaceae</taxon>
        <taxon>Paractinoplanes</taxon>
    </lineage>
</organism>
<sequence length="199" mass="19944">MICAAVFGASVGALLPRAARRFPTRVSPYAAFIPVVASASTGAIVCVLLAGALGPSPMLPFYLLATIPGLLLALVDLRCLRLPDPLVAVFAALTVVPLAASQPQRIMPALAAGAVVVTAYLGIALLPGRGLGLGDVKLAGVIATILGFAGWEAVLVGVVVPHLIAGPVALVMLLARRGRPLPFGPALLVGALIGVVTAA</sequence>
<evidence type="ECO:0000256" key="2">
    <source>
        <dbReference type="SAM" id="Phobius"/>
    </source>
</evidence>
<dbReference type="EMBL" id="SNWR01000001">
    <property type="protein sequence ID" value="TDO39561.1"/>
    <property type="molecule type" value="Genomic_DNA"/>
</dbReference>
<protein>
    <submittedName>
        <fullName evidence="4">Leader peptidase (Prepilin peptidase)/N-methyltransferase</fullName>
    </submittedName>
</protein>
<keyword evidence="2" id="KW-0812">Transmembrane</keyword>
<keyword evidence="4" id="KW-0489">Methyltransferase</keyword>
<dbReference type="GO" id="GO:0006465">
    <property type="term" value="P:signal peptide processing"/>
    <property type="evidence" value="ECO:0007669"/>
    <property type="project" value="TreeGrafter"/>
</dbReference>
<keyword evidence="4" id="KW-0808">Transferase</keyword>
<feature type="transmembrane region" description="Helical" evidence="2">
    <location>
        <begin position="59"/>
        <end position="75"/>
    </location>
</feature>
<dbReference type="PANTHER" id="PTHR30487">
    <property type="entry name" value="TYPE 4 PREPILIN-LIKE PROTEINS LEADER PEPTIDE-PROCESSING ENZYME"/>
    <property type="match status" value="1"/>
</dbReference>
<dbReference type="InterPro" id="IPR000045">
    <property type="entry name" value="Prepilin_IV_endopep_pep"/>
</dbReference>
<keyword evidence="5" id="KW-1185">Reference proteome</keyword>
<evidence type="ECO:0000256" key="1">
    <source>
        <dbReference type="ARBA" id="ARBA00005801"/>
    </source>
</evidence>
<evidence type="ECO:0000259" key="3">
    <source>
        <dbReference type="Pfam" id="PF01478"/>
    </source>
</evidence>
<dbReference type="Gene3D" id="1.20.120.1220">
    <property type="match status" value="1"/>
</dbReference>
<evidence type="ECO:0000313" key="5">
    <source>
        <dbReference type="Proteomes" id="UP000294901"/>
    </source>
</evidence>
<reference evidence="4 5" key="1">
    <citation type="submission" date="2019-03" db="EMBL/GenBank/DDBJ databases">
        <title>Sequencing the genomes of 1000 actinobacteria strains.</title>
        <authorList>
            <person name="Klenk H.-P."/>
        </authorList>
    </citation>
    <scope>NUCLEOTIDE SEQUENCE [LARGE SCALE GENOMIC DNA]</scope>
    <source>
        <strain evidence="4 5">DSM 43805</strain>
    </source>
</reference>
<proteinExistence type="inferred from homology"/>
<feature type="transmembrane region" description="Helical" evidence="2">
    <location>
        <begin position="180"/>
        <end position="198"/>
    </location>
</feature>